<dbReference type="SUPFAM" id="SSF53756">
    <property type="entry name" value="UDP-Glycosyltransferase/glycogen phosphorylase"/>
    <property type="match status" value="1"/>
</dbReference>
<accession>A0A381UMN1</accession>
<feature type="non-terminal residue" evidence="2">
    <location>
        <position position="216"/>
    </location>
</feature>
<dbReference type="PANTHER" id="PTHR45947:SF3">
    <property type="entry name" value="SULFOQUINOVOSYL TRANSFERASE SQD2"/>
    <property type="match status" value="1"/>
</dbReference>
<reference evidence="2" key="1">
    <citation type="submission" date="2018-05" db="EMBL/GenBank/DDBJ databases">
        <authorList>
            <person name="Lanie J.A."/>
            <person name="Ng W.-L."/>
            <person name="Kazmierczak K.M."/>
            <person name="Andrzejewski T.M."/>
            <person name="Davidsen T.M."/>
            <person name="Wayne K.J."/>
            <person name="Tettelin H."/>
            <person name="Glass J.I."/>
            <person name="Rusch D."/>
            <person name="Podicherti R."/>
            <person name="Tsui H.-C.T."/>
            <person name="Winkler M.E."/>
        </authorList>
    </citation>
    <scope>NUCLEOTIDE SEQUENCE</scope>
</reference>
<evidence type="ECO:0000313" key="2">
    <source>
        <dbReference type="EMBL" id="SVA28073.1"/>
    </source>
</evidence>
<dbReference type="Gene3D" id="3.40.50.2000">
    <property type="entry name" value="Glycogen Phosphorylase B"/>
    <property type="match status" value="2"/>
</dbReference>
<dbReference type="InterPro" id="IPR050194">
    <property type="entry name" value="Glycosyltransferase_grp1"/>
</dbReference>
<evidence type="ECO:0000259" key="1">
    <source>
        <dbReference type="Pfam" id="PF13579"/>
    </source>
</evidence>
<dbReference type="InterPro" id="IPR028098">
    <property type="entry name" value="Glyco_trans_4-like_N"/>
</dbReference>
<sequence>MNVGGPAWQVSALVRGLDGGRFESLLISGEVDKDEADFLDLRDPGLPVLKIPSLGRSVRIWGDLRALLLIRRSIRRFRPDIVHTHTAKAGVLGRLAAASCQVPVRVHTFHGHTLHGYFGRVVSWASKLIERVLARGTTVLVAVGEQVRDDLVKARIGRPDQYIVIPPGVETAEPSDQTLARSRLGLPAEVPVALFVGRLTAIKRPDRLIEAMGLVL</sequence>
<dbReference type="GO" id="GO:0016758">
    <property type="term" value="F:hexosyltransferase activity"/>
    <property type="evidence" value="ECO:0007669"/>
    <property type="project" value="TreeGrafter"/>
</dbReference>
<dbReference type="AlphaFoldDB" id="A0A381UMN1"/>
<proteinExistence type="predicted"/>
<gene>
    <name evidence="2" type="ORF">METZ01_LOCUS80927</name>
</gene>
<protein>
    <recommendedName>
        <fullName evidence="1">Glycosyltransferase subfamily 4-like N-terminal domain-containing protein</fullName>
    </recommendedName>
</protein>
<feature type="domain" description="Glycosyltransferase subfamily 4-like N-terminal" evidence="1">
    <location>
        <begin position="4"/>
        <end position="168"/>
    </location>
</feature>
<dbReference type="PANTHER" id="PTHR45947">
    <property type="entry name" value="SULFOQUINOVOSYL TRANSFERASE SQD2"/>
    <property type="match status" value="1"/>
</dbReference>
<name>A0A381UMN1_9ZZZZ</name>
<organism evidence="2">
    <name type="scientific">marine metagenome</name>
    <dbReference type="NCBI Taxonomy" id="408172"/>
    <lineage>
        <taxon>unclassified sequences</taxon>
        <taxon>metagenomes</taxon>
        <taxon>ecological metagenomes</taxon>
    </lineage>
</organism>
<dbReference type="Pfam" id="PF13579">
    <property type="entry name" value="Glyco_trans_4_4"/>
    <property type="match status" value="1"/>
</dbReference>
<dbReference type="EMBL" id="UINC01006528">
    <property type="protein sequence ID" value="SVA28073.1"/>
    <property type="molecule type" value="Genomic_DNA"/>
</dbReference>